<dbReference type="RefSeq" id="XP_003847427.1">
    <property type="nucleotide sequence ID" value="XM_003847379.1"/>
</dbReference>
<dbReference type="InterPro" id="IPR039356">
    <property type="entry name" value="YfbR/HDDC2"/>
</dbReference>
<evidence type="ECO:0000313" key="6">
    <source>
        <dbReference type="Proteomes" id="UP000008062"/>
    </source>
</evidence>
<feature type="non-terminal residue" evidence="5">
    <location>
        <position position="1"/>
    </location>
</feature>
<feature type="transmembrane region" description="Helical" evidence="3">
    <location>
        <begin position="51"/>
        <end position="72"/>
    </location>
</feature>
<evidence type="ECO:0000259" key="4">
    <source>
        <dbReference type="Pfam" id="PF13023"/>
    </source>
</evidence>
<reference evidence="5 6" key="1">
    <citation type="journal article" date="2011" name="PLoS Genet.">
        <title>Finished genome of the fungal wheat pathogen Mycosphaerella graminicola reveals dispensome structure, chromosome plasticity, and stealth pathogenesis.</title>
        <authorList>
            <person name="Goodwin S.B."/>
            <person name="Ben M'barek S."/>
            <person name="Dhillon B."/>
            <person name="Wittenberg A.H.J."/>
            <person name="Crane C.F."/>
            <person name="Hane J.K."/>
            <person name="Foster A.J."/>
            <person name="Van der Lee T.A.J."/>
            <person name="Grimwood J."/>
            <person name="Aerts A."/>
            <person name="Antoniw J."/>
            <person name="Bailey A."/>
            <person name="Bluhm B."/>
            <person name="Bowler J."/>
            <person name="Bristow J."/>
            <person name="van der Burgt A."/>
            <person name="Canto-Canche B."/>
            <person name="Churchill A.C.L."/>
            <person name="Conde-Ferraez L."/>
            <person name="Cools H.J."/>
            <person name="Coutinho P.M."/>
            <person name="Csukai M."/>
            <person name="Dehal P."/>
            <person name="De Wit P."/>
            <person name="Donzelli B."/>
            <person name="van de Geest H.C."/>
            <person name="van Ham R.C.H.J."/>
            <person name="Hammond-Kosack K.E."/>
            <person name="Henrissat B."/>
            <person name="Kilian A."/>
            <person name="Kobayashi A.K."/>
            <person name="Koopmann E."/>
            <person name="Kourmpetis Y."/>
            <person name="Kuzniar A."/>
            <person name="Lindquist E."/>
            <person name="Lombard V."/>
            <person name="Maliepaard C."/>
            <person name="Martins N."/>
            <person name="Mehrabi R."/>
            <person name="Nap J.P.H."/>
            <person name="Ponomarenko A."/>
            <person name="Rudd J.J."/>
            <person name="Salamov A."/>
            <person name="Schmutz J."/>
            <person name="Schouten H.J."/>
            <person name="Shapiro H."/>
            <person name="Stergiopoulos I."/>
            <person name="Torriani S.F.F."/>
            <person name="Tu H."/>
            <person name="de Vries R.P."/>
            <person name="Waalwijk C."/>
            <person name="Ware S.B."/>
            <person name="Wiebenga A."/>
            <person name="Zwiers L.-H."/>
            <person name="Oliver R.P."/>
            <person name="Grigoriev I.V."/>
            <person name="Kema G.H.J."/>
        </authorList>
    </citation>
    <scope>NUCLEOTIDE SEQUENCE [LARGE SCALE GENOMIC DNA]</scope>
    <source>
        <strain evidence="6">CBS 115943 / IPO323</strain>
    </source>
</reference>
<dbReference type="Gene3D" id="1.10.3210.10">
    <property type="entry name" value="Hypothetical protein af1432"/>
    <property type="match status" value="1"/>
</dbReference>
<keyword evidence="3" id="KW-0812">Transmembrane</keyword>
<dbReference type="PANTHER" id="PTHR11845">
    <property type="entry name" value="5'-DEOXYNUCLEOTIDASE HDDC2"/>
    <property type="match status" value="1"/>
</dbReference>
<dbReference type="KEGG" id="ztr:MYCGRDRAFT_51582"/>
<evidence type="ECO:0000256" key="1">
    <source>
        <dbReference type="ARBA" id="ARBA00022723"/>
    </source>
</evidence>
<organism evidence="5 6">
    <name type="scientific">Zymoseptoria tritici (strain CBS 115943 / IPO323)</name>
    <name type="common">Speckled leaf blotch fungus</name>
    <name type="synonym">Septoria tritici</name>
    <dbReference type="NCBI Taxonomy" id="336722"/>
    <lineage>
        <taxon>Eukaryota</taxon>
        <taxon>Fungi</taxon>
        <taxon>Dikarya</taxon>
        <taxon>Ascomycota</taxon>
        <taxon>Pezizomycotina</taxon>
        <taxon>Dothideomycetes</taxon>
        <taxon>Dothideomycetidae</taxon>
        <taxon>Mycosphaerellales</taxon>
        <taxon>Mycosphaerellaceae</taxon>
        <taxon>Zymoseptoria</taxon>
    </lineage>
</organism>
<dbReference type="SUPFAM" id="SSF109604">
    <property type="entry name" value="HD-domain/PDEase-like"/>
    <property type="match status" value="1"/>
</dbReference>
<dbReference type="GO" id="GO:0046872">
    <property type="term" value="F:metal ion binding"/>
    <property type="evidence" value="ECO:0007669"/>
    <property type="project" value="UniProtKB-KW"/>
</dbReference>
<proteinExistence type="predicted"/>
<dbReference type="EMBL" id="CM001209">
    <property type="protein sequence ID" value="EGP82403.1"/>
    <property type="molecule type" value="Genomic_DNA"/>
</dbReference>
<name>F9XQR6_ZYMTI</name>
<evidence type="ECO:0000256" key="3">
    <source>
        <dbReference type="SAM" id="Phobius"/>
    </source>
</evidence>
<dbReference type="InParanoid" id="F9XQR6"/>
<keyword evidence="6" id="KW-1185">Reference proteome</keyword>
<dbReference type="InterPro" id="IPR006674">
    <property type="entry name" value="HD_domain"/>
</dbReference>
<keyword evidence="2" id="KW-0378">Hydrolase</keyword>
<accession>F9XQR6</accession>
<keyword evidence="3" id="KW-0472">Membrane</keyword>
<dbReference type="AlphaFoldDB" id="F9XQR6"/>
<dbReference type="GeneID" id="13400565"/>
<sequence>TLDEALKTLPTGRPLKHLASPLLFFHLVRQLKVIKHAILIHCFRVESVANYSYRIAIICMFPLATLALYLNIVKCLKISLFYDLAESVVSDITPADNVAKDKKY</sequence>
<evidence type="ECO:0000313" key="5">
    <source>
        <dbReference type="EMBL" id="EGP82403.1"/>
    </source>
</evidence>
<dbReference type="Proteomes" id="UP000008062">
    <property type="component" value="Chromosome 14"/>
</dbReference>
<keyword evidence="1" id="KW-0479">Metal-binding</keyword>
<protein>
    <recommendedName>
        <fullName evidence="4">HD domain-containing protein</fullName>
    </recommendedName>
</protein>
<dbReference type="PANTHER" id="PTHR11845:SF13">
    <property type="entry name" value="5'-DEOXYNUCLEOTIDASE HDDC2"/>
    <property type="match status" value="1"/>
</dbReference>
<feature type="domain" description="HD" evidence="4">
    <location>
        <begin position="30"/>
        <end position="103"/>
    </location>
</feature>
<evidence type="ECO:0000256" key="2">
    <source>
        <dbReference type="ARBA" id="ARBA00022801"/>
    </source>
</evidence>
<gene>
    <name evidence="5" type="ORF">MYCGRDRAFT_51582</name>
</gene>
<dbReference type="STRING" id="336722.F9XQR6"/>
<dbReference type="HOGENOM" id="CLU_2256615_0_0_1"/>
<dbReference type="OrthoDB" id="10254258at2759"/>
<dbReference type="GO" id="GO:0005737">
    <property type="term" value="C:cytoplasm"/>
    <property type="evidence" value="ECO:0007669"/>
    <property type="project" value="TreeGrafter"/>
</dbReference>
<dbReference type="Pfam" id="PF13023">
    <property type="entry name" value="HD_3"/>
    <property type="match status" value="1"/>
</dbReference>
<keyword evidence="3" id="KW-1133">Transmembrane helix</keyword>
<dbReference type="GO" id="GO:0002953">
    <property type="term" value="F:5'-deoxynucleotidase activity"/>
    <property type="evidence" value="ECO:0007669"/>
    <property type="project" value="InterPro"/>
</dbReference>